<sequence length="229" mass="24006">MVNWIWIFLIAGGFLFAAVGGKIDEASQALYDGVKTGVTISLGMIGVLAFWMGIMRIAEEGGLVRAAARVLGPVVRFLFPDVPRDHPALGYILSNLTANVFGLGNAATPMGIRAMQELQKLNPDPTRASAAMCTLLVVNTASVTLLPTTIIAIRANMGATNPADVVGTTLLATAISTAAAIVLDRWYRRRHFGRPFSGGPNRPDGGTSSGSAAQKNGRCRGPGEGDGRV</sequence>
<feature type="transmembrane region" description="Helical" evidence="2">
    <location>
        <begin position="133"/>
        <end position="153"/>
    </location>
</feature>
<feature type="region of interest" description="Disordered" evidence="1">
    <location>
        <begin position="192"/>
        <end position="229"/>
    </location>
</feature>
<dbReference type="AlphaFoldDB" id="A0A2A6DZ58"/>
<feature type="transmembrane region" description="Helical" evidence="2">
    <location>
        <begin position="165"/>
        <end position="187"/>
    </location>
</feature>
<accession>A0A2A6DZ58</accession>
<keyword evidence="2" id="KW-1133">Transmembrane helix</keyword>
<dbReference type="Proteomes" id="UP000243688">
    <property type="component" value="Unassembled WGS sequence"/>
</dbReference>
<evidence type="ECO:0000259" key="3">
    <source>
        <dbReference type="Pfam" id="PF07670"/>
    </source>
</evidence>
<evidence type="ECO:0000256" key="2">
    <source>
        <dbReference type="SAM" id="Phobius"/>
    </source>
</evidence>
<evidence type="ECO:0000313" key="4">
    <source>
        <dbReference type="EMBL" id="PDO10170.1"/>
    </source>
</evidence>
<keyword evidence="2" id="KW-0472">Membrane</keyword>
<gene>
    <name evidence="4" type="ORF">BLM47_08510</name>
</gene>
<proteinExistence type="predicted"/>
<dbReference type="EMBL" id="MOXJ01000018">
    <property type="protein sequence ID" value="PDO10170.1"/>
    <property type="molecule type" value="Genomic_DNA"/>
</dbReference>
<name>A0A2A6DZ58_9BACL</name>
<protein>
    <submittedName>
        <fullName evidence="4">Nucleoside recognition protein</fullName>
    </submittedName>
</protein>
<keyword evidence="2" id="KW-0812">Transmembrane</keyword>
<dbReference type="Pfam" id="PF07670">
    <property type="entry name" value="Gate"/>
    <property type="match status" value="1"/>
</dbReference>
<evidence type="ECO:0000313" key="5">
    <source>
        <dbReference type="Proteomes" id="UP000243688"/>
    </source>
</evidence>
<dbReference type="InterPro" id="IPR011642">
    <property type="entry name" value="Gate_dom"/>
</dbReference>
<feature type="domain" description="Nucleoside transporter/FeoB GTPase Gate" evidence="3">
    <location>
        <begin position="42"/>
        <end position="153"/>
    </location>
</feature>
<feature type="transmembrane region" description="Helical" evidence="2">
    <location>
        <begin position="37"/>
        <end position="55"/>
    </location>
</feature>
<evidence type="ECO:0000256" key="1">
    <source>
        <dbReference type="SAM" id="MobiDB-lite"/>
    </source>
</evidence>
<feature type="transmembrane region" description="Helical" evidence="2">
    <location>
        <begin position="91"/>
        <end position="112"/>
    </location>
</feature>
<comment type="caution">
    <text evidence="4">The sequence shown here is derived from an EMBL/GenBank/DDBJ whole genome shotgun (WGS) entry which is preliminary data.</text>
</comment>
<reference evidence="4 5" key="1">
    <citation type="submission" date="2016-12" db="EMBL/GenBank/DDBJ databases">
        <title>Candidatus Reconcilibacillus cellulovorans genome.</title>
        <authorList>
            <person name="Kolinko S."/>
            <person name="Wu Y.-W."/>
            <person name="Tachea F."/>
            <person name="Denzel E."/>
            <person name="Hiras J."/>
            <person name="Baecker N."/>
            <person name="Chan L.J."/>
            <person name="Eichorst S.A."/>
            <person name="Frey D."/>
            <person name="Adams P.D."/>
            <person name="Pray T."/>
            <person name="Tanjore D."/>
            <person name="Petzold C.J."/>
            <person name="Gladden J.M."/>
            <person name="Simmons B.A."/>
            <person name="Singer S.W."/>
        </authorList>
    </citation>
    <scope>NUCLEOTIDE SEQUENCE [LARGE SCALE GENOMIC DNA]</scope>
    <source>
        <strain evidence="4">JTherm</strain>
    </source>
</reference>
<organism evidence="4 5">
    <name type="scientific">Candidatus Reconcilbacillus cellulovorans</name>
    <dbReference type="NCBI Taxonomy" id="1906605"/>
    <lineage>
        <taxon>Bacteria</taxon>
        <taxon>Bacillati</taxon>
        <taxon>Bacillota</taxon>
        <taxon>Bacilli</taxon>
        <taxon>Bacillales</taxon>
        <taxon>Paenibacillaceae</taxon>
        <taxon>Candidatus Reconcilbacillus</taxon>
    </lineage>
</organism>